<dbReference type="Pfam" id="PF12627">
    <property type="entry name" value="PolyA_pol_RNAbd"/>
    <property type="match status" value="1"/>
</dbReference>
<keyword evidence="8" id="KW-0175">Coiled coil</keyword>
<dbReference type="InterPro" id="IPR002646">
    <property type="entry name" value="PolA_pol_head_dom"/>
</dbReference>
<dbReference type="CDD" id="cd00077">
    <property type="entry name" value="HDc"/>
    <property type="match status" value="1"/>
</dbReference>
<evidence type="ECO:0000256" key="3">
    <source>
        <dbReference type="ARBA" id="ARBA00022694"/>
    </source>
</evidence>
<dbReference type="InterPro" id="IPR050264">
    <property type="entry name" value="Bact_CCA-adding_enz_type3_sf"/>
</dbReference>
<keyword evidence="7" id="KW-0460">Magnesium</keyword>
<evidence type="ECO:0000259" key="12">
    <source>
        <dbReference type="Pfam" id="PF12627"/>
    </source>
</evidence>
<feature type="domain" description="tRNA nucleotidyltransferase/poly(A) polymerase RNA and SrmB- binding" evidence="12">
    <location>
        <begin position="278"/>
        <end position="337"/>
    </location>
</feature>
<protein>
    <submittedName>
        <fullName evidence="13">Poly(A) polymerase</fullName>
    </submittedName>
</protein>
<dbReference type="SUPFAM" id="SSF81891">
    <property type="entry name" value="Poly A polymerase C-terminal region-like"/>
    <property type="match status" value="1"/>
</dbReference>
<evidence type="ECO:0000313" key="13">
    <source>
        <dbReference type="EMBL" id="SMO91337.1"/>
    </source>
</evidence>
<dbReference type="CDD" id="cd05398">
    <property type="entry name" value="NT_ClassII-CCAase"/>
    <property type="match status" value="1"/>
</dbReference>
<dbReference type="Pfam" id="PF01966">
    <property type="entry name" value="HD"/>
    <property type="match status" value="1"/>
</dbReference>
<dbReference type="Gene3D" id="3.30.460.10">
    <property type="entry name" value="Beta Polymerase, domain 2"/>
    <property type="match status" value="1"/>
</dbReference>
<name>A0ABY1N4U2_9ACTN</name>
<evidence type="ECO:0000256" key="8">
    <source>
        <dbReference type="SAM" id="Coils"/>
    </source>
</evidence>
<evidence type="ECO:0000256" key="2">
    <source>
        <dbReference type="ARBA" id="ARBA00022679"/>
    </source>
</evidence>
<organism evidence="13 14">
    <name type="scientific">Dietzia kunjamensis subsp. schimae</name>
    <dbReference type="NCBI Taxonomy" id="498198"/>
    <lineage>
        <taxon>Bacteria</taxon>
        <taxon>Bacillati</taxon>
        <taxon>Actinomycetota</taxon>
        <taxon>Actinomycetes</taxon>
        <taxon>Mycobacteriales</taxon>
        <taxon>Dietziaceae</taxon>
        <taxon>Dietzia</taxon>
    </lineage>
</organism>
<dbReference type="NCBIfam" id="TIGR02692">
    <property type="entry name" value="tRNA_CCA_actino"/>
    <property type="match status" value="1"/>
</dbReference>
<feature type="region of interest" description="Disordered" evidence="9">
    <location>
        <begin position="1"/>
        <end position="62"/>
    </location>
</feature>
<evidence type="ECO:0000256" key="9">
    <source>
        <dbReference type="SAM" id="MobiDB-lite"/>
    </source>
</evidence>
<evidence type="ECO:0000256" key="1">
    <source>
        <dbReference type="ARBA" id="ARBA00001946"/>
    </source>
</evidence>
<evidence type="ECO:0000256" key="5">
    <source>
        <dbReference type="ARBA" id="ARBA00022723"/>
    </source>
</evidence>
<dbReference type="InterPro" id="IPR014065">
    <property type="entry name" value="tRNA_adenylyltransferase"/>
</dbReference>
<dbReference type="Pfam" id="PF01743">
    <property type="entry name" value="PolyA_pol"/>
    <property type="match status" value="1"/>
</dbReference>
<evidence type="ECO:0000256" key="6">
    <source>
        <dbReference type="ARBA" id="ARBA00022741"/>
    </source>
</evidence>
<evidence type="ECO:0000256" key="4">
    <source>
        <dbReference type="ARBA" id="ARBA00022695"/>
    </source>
</evidence>
<keyword evidence="6" id="KW-0547">Nucleotide-binding</keyword>
<sequence>MDPAHTGPIRPTGLIPPGPERAGQGLSGPLGKVGPVTARRPTPDRSAADSSAAADRSASDRHDAAVFSALQDGPGSRPDPAEVEARRVRLLAGAQTTMNDLADVLAPLATAFGDAGHELYLVGGSVRDAVLGRLGTDLDFTTDARPETVRAILDDYADAVWDTGIEFGTLSAVKRDGGGIEQQIEITTFRADSYDGVTRNPEVVFGDTLDGDLIRRDFTVNAMAVRLHPDGRQEFVDPLNGMDALLVGVLDTPAAPEQSFSDDPLRMLRACRFVSQLGFTLAPRVFRAMAEMTGEIDRITVERVRTELDKTILGDYPIDGINMLCEAGLADRVLPEVPGMKLERDEHLQHKDVYWHSLTVLKQAIDLEPEGPDLVLRWAALLHDVGKPATRAPKPGGGVTFHHHEVVGAKMVRKRMRALKYSKQMIEDVSGLVFLHLRFHGYGEGQWTDSAVRRYVSDAGHLLPRLHRLVRADCTTRNKRRAAKLQANYDSLERRIAEIEEKEDLARVRPDLDGNEIMTLLDLKPGPDVGRAWAYLKELRLDRGPLDRDEAEAALLSWWAGQNEPQQNGGSGGSAEQNGDPA</sequence>
<dbReference type="PANTHER" id="PTHR46173">
    <property type="entry name" value="CCA TRNA NUCLEOTIDYLTRANSFERASE 1, MITOCHONDRIAL"/>
    <property type="match status" value="1"/>
</dbReference>
<dbReference type="Gene3D" id="1.10.3090.10">
    <property type="entry name" value="cca-adding enzyme, domain 2"/>
    <property type="match status" value="1"/>
</dbReference>
<comment type="caution">
    <text evidence="13">The sequence shown here is derived from an EMBL/GenBank/DDBJ whole genome shotgun (WGS) entry which is preliminary data.</text>
</comment>
<evidence type="ECO:0000256" key="7">
    <source>
        <dbReference type="ARBA" id="ARBA00022842"/>
    </source>
</evidence>
<dbReference type="EMBL" id="FXTG01000013">
    <property type="protein sequence ID" value="SMO91337.1"/>
    <property type="molecule type" value="Genomic_DNA"/>
</dbReference>
<keyword evidence="3" id="KW-0819">tRNA processing</keyword>
<gene>
    <name evidence="13" type="ORF">SAMN06265174_11357</name>
</gene>
<dbReference type="Proteomes" id="UP000315460">
    <property type="component" value="Unassembled WGS sequence"/>
</dbReference>
<comment type="cofactor">
    <cofactor evidence="1">
        <name>Mg(2+)</name>
        <dbReference type="ChEBI" id="CHEBI:18420"/>
    </cofactor>
</comment>
<accession>A0ABY1N4U2</accession>
<evidence type="ECO:0000313" key="14">
    <source>
        <dbReference type="Proteomes" id="UP000315460"/>
    </source>
</evidence>
<reference evidence="13 14" key="1">
    <citation type="submission" date="2017-05" db="EMBL/GenBank/DDBJ databases">
        <authorList>
            <person name="Varghese N."/>
            <person name="Submissions S."/>
        </authorList>
    </citation>
    <scope>NUCLEOTIDE SEQUENCE [LARGE SCALE GENOMIC DNA]</scope>
    <source>
        <strain evidence="13 14">DSM 45139</strain>
    </source>
</reference>
<feature type="region of interest" description="Disordered" evidence="9">
    <location>
        <begin position="559"/>
        <end position="582"/>
    </location>
</feature>
<feature type="domain" description="Poly A polymerase head" evidence="10">
    <location>
        <begin position="119"/>
        <end position="249"/>
    </location>
</feature>
<dbReference type="NCBIfam" id="TIGR00277">
    <property type="entry name" value="HDIG"/>
    <property type="match status" value="1"/>
</dbReference>
<keyword evidence="14" id="KW-1185">Reference proteome</keyword>
<dbReference type="InterPro" id="IPR006675">
    <property type="entry name" value="HDIG_dom"/>
</dbReference>
<evidence type="ECO:0000259" key="11">
    <source>
        <dbReference type="Pfam" id="PF01966"/>
    </source>
</evidence>
<dbReference type="InterPro" id="IPR006674">
    <property type="entry name" value="HD_domain"/>
</dbReference>
<feature type="coiled-coil region" evidence="8">
    <location>
        <begin position="475"/>
        <end position="509"/>
    </location>
</feature>
<keyword evidence="4" id="KW-0548">Nucleotidyltransferase</keyword>
<dbReference type="PANTHER" id="PTHR46173:SF1">
    <property type="entry name" value="CCA TRNA NUCLEOTIDYLTRANSFERASE 1, MITOCHONDRIAL"/>
    <property type="match status" value="1"/>
</dbReference>
<evidence type="ECO:0000259" key="10">
    <source>
        <dbReference type="Pfam" id="PF01743"/>
    </source>
</evidence>
<feature type="domain" description="HD" evidence="11">
    <location>
        <begin position="354"/>
        <end position="441"/>
    </location>
</feature>
<dbReference type="InterPro" id="IPR032828">
    <property type="entry name" value="PolyA_RNA-bd"/>
</dbReference>
<dbReference type="InterPro" id="IPR003607">
    <property type="entry name" value="HD/PDEase_dom"/>
</dbReference>
<keyword evidence="2" id="KW-0808">Transferase</keyword>
<keyword evidence="5" id="KW-0479">Metal-binding</keyword>
<dbReference type="SUPFAM" id="SSF81301">
    <property type="entry name" value="Nucleotidyltransferase"/>
    <property type="match status" value="1"/>
</dbReference>
<dbReference type="InterPro" id="IPR043519">
    <property type="entry name" value="NT_sf"/>
</dbReference>
<proteinExistence type="predicted"/>